<sequence length="172" mass="19598">MHSASGKASEKASGIRGDPLYIHFGSVLNRTETKKKEKIGEVCRLPPLLCVADALPRCRLPPYSYGSFFCAEFISIWDDYPAVMVALFVLNLFHVWDDFYGSLCSLKGWHELAEKKGKAVNRVELFRKTHVRAGMFGRRPQRMRIIKYWNSNPSLPQSVVSHSLRMGYAIKC</sequence>
<organism evidence="1 2">
    <name type="scientific">Cucumis melo var. makuwa</name>
    <name type="common">Oriental melon</name>
    <dbReference type="NCBI Taxonomy" id="1194695"/>
    <lineage>
        <taxon>Eukaryota</taxon>
        <taxon>Viridiplantae</taxon>
        <taxon>Streptophyta</taxon>
        <taxon>Embryophyta</taxon>
        <taxon>Tracheophyta</taxon>
        <taxon>Spermatophyta</taxon>
        <taxon>Magnoliopsida</taxon>
        <taxon>eudicotyledons</taxon>
        <taxon>Gunneridae</taxon>
        <taxon>Pentapetalae</taxon>
        <taxon>rosids</taxon>
        <taxon>fabids</taxon>
        <taxon>Cucurbitales</taxon>
        <taxon>Cucurbitaceae</taxon>
        <taxon>Benincaseae</taxon>
        <taxon>Cucumis</taxon>
    </lineage>
</organism>
<evidence type="ECO:0000313" key="1">
    <source>
        <dbReference type="EMBL" id="KAA0039611.1"/>
    </source>
</evidence>
<protein>
    <submittedName>
        <fullName evidence="1">NBS-LRR type resistance protein</fullName>
    </submittedName>
</protein>
<reference evidence="1 2" key="1">
    <citation type="submission" date="2019-08" db="EMBL/GenBank/DDBJ databases">
        <title>Draft genome sequences of two oriental melons (Cucumis melo L. var makuwa).</title>
        <authorList>
            <person name="Kwon S.-Y."/>
        </authorList>
    </citation>
    <scope>NUCLEOTIDE SEQUENCE [LARGE SCALE GENOMIC DNA]</scope>
    <source>
        <strain evidence="2">cv. SW 3</strain>
        <tissue evidence="1">Leaf</tissue>
    </source>
</reference>
<comment type="caution">
    <text evidence="1">The sequence shown here is derived from an EMBL/GenBank/DDBJ whole genome shotgun (WGS) entry which is preliminary data.</text>
</comment>
<name>A0A5A7TDA3_CUCMM</name>
<dbReference type="Proteomes" id="UP000321393">
    <property type="component" value="Unassembled WGS sequence"/>
</dbReference>
<dbReference type="AlphaFoldDB" id="A0A5A7TDA3"/>
<dbReference type="EMBL" id="SSTE01018396">
    <property type="protein sequence ID" value="KAA0039611.1"/>
    <property type="molecule type" value="Genomic_DNA"/>
</dbReference>
<proteinExistence type="predicted"/>
<gene>
    <name evidence="1" type="ORF">E6C27_scaffold744G00900</name>
</gene>
<accession>A0A5A7TDA3</accession>
<dbReference type="OrthoDB" id="1693841at2759"/>
<evidence type="ECO:0000313" key="2">
    <source>
        <dbReference type="Proteomes" id="UP000321393"/>
    </source>
</evidence>